<evidence type="ECO:0000256" key="5">
    <source>
        <dbReference type="ARBA" id="ARBA00023077"/>
    </source>
</evidence>
<evidence type="ECO:0000256" key="4">
    <source>
        <dbReference type="ARBA" id="ARBA00022692"/>
    </source>
</evidence>
<dbReference type="Gene3D" id="2.170.130.10">
    <property type="entry name" value="TonB-dependent receptor, plug domain"/>
    <property type="match status" value="1"/>
</dbReference>
<evidence type="ECO:0000313" key="13">
    <source>
        <dbReference type="Proteomes" id="UP000295543"/>
    </source>
</evidence>
<keyword evidence="3 8" id="KW-1134">Transmembrane beta strand</keyword>
<evidence type="ECO:0000259" key="10">
    <source>
        <dbReference type="Pfam" id="PF00593"/>
    </source>
</evidence>
<feature type="domain" description="TonB-dependent receptor-like beta-barrel" evidence="10">
    <location>
        <begin position="527"/>
        <end position="958"/>
    </location>
</feature>
<dbReference type="InterPro" id="IPR036942">
    <property type="entry name" value="Beta-barrel_TonB_sf"/>
</dbReference>
<dbReference type="InterPro" id="IPR039426">
    <property type="entry name" value="TonB-dep_rcpt-like"/>
</dbReference>
<accession>A0A4R5UEJ0</accession>
<dbReference type="InterPro" id="IPR000531">
    <property type="entry name" value="Beta-barrel_TonB"/>
</dbReference>
<dbReference type="AlphaFoldDB" id="A0A4R5UEJ0"/>
<dbReference type="SUPFAM" id="SSF56935">
    <property type="entry name" value="Porins"/>
    <property type="match status" value="1"/>
</dbReference>
<dbReference type="OrthoDB" id="6276154at2"/>
<comment type="caution">
    <text evidence="12">The sequence shown here is derived from an EMBL/GenBank/DDBJ whole genome shotgun (WGS) entry which is preliminary data.</text>
</comment>
<dbReference type="GO" id="GO:0009279">
    <property type="term" value="C:cell outer membrane"/>
    <property type="evidence" value="ECO:0007669"/>
    <property type="project" value="UniProtKB-SubCell"/>
</dbReference>
<keyword evidence="6 8" id="KW-0472">Membrane</keyword>
<name>A0A4R5UEJ0_9GAMM</name>
<evidence type="ECO:0000313" key="12">
    <source>
        <dbReference type="EMBL" id="TDK33729.1"/>
    </source>
</evidence>
<dbReference type="InterPro" id="IPR037066">
    <property type="entry name" value="Plug_dom_sf"/>
</dbReference>
<feature type="domain" description="TonB-dependent receptor plug" evidence="11">
    <location>
        <begin position="60"/>
        <end position="172"/>
    </location>
</feature>
<evidence type="ECO:0000259" key="11">
    <source>
        <dbReference type="Pfam" id="PF07715"/>
    </source>
</evidence>
<keyword evidence="5 9" id="KW-0798">TonB box</keyword>
<dbReference type="PANTHER" id="PTHR47234">
    <property type="match status" value="1"/>
</dbReference>
<sequence>MALKTSKLRDAITFAIVVGGAVGGAAHAQGVPASSNTTEGATNLDRIQVTGSRIRQVDTETAQPVLLIDRASIEKQGFQSVADILQNISAAGAPPISRASPLSAGEAAGGVYISLRNLGAERTLVLVNGRRMPITTSGLADISAIPAVAVERIEVLKDGASSIYGSDAIGGVVNIITRSNYEGASASAYYGQYSEGDGAITNGDFVMGFSGDRGSVTIAAEWGKEDEVKASDRPYSAFPRSDLHPTDGWTTVGQFGGFVTTASTMVPGLPAGTRVVLREGGNPRVITDYIRQDINTGGCTTAGCTPGSTLHKSNTNLQTDLRTPVERRGLFVDTNYDLTDNLALRSNFLYSYRDAQRTVAGYPMQAASFATPMSGQSYFNPTGATISNWWRRAWEVPRVSRAEQTTYRFSTALEGSFEVGERFFDWDVGYQFSKSNSLQSSYGNLNVPRVRLAVGPSYVNAQGQLVCGTPATGTAAATVVTGCVPWNPYLPFGTVGPGGLTDNKALQDYLFQEEHATGETKTEVFNANIAGSLFTLPAGDLGFAVGVETRKESGTFVPDALAVTGDSTNLASGPTGGSYRVNEVFAELEVPVLADMPFAQELTLSLASRYSDYDTFGDTTNNKLGIKWKPFDSLLLRGTVADGFRAPTIQNLFGGGSQTFVAFTDPCDTNFGSSSSNATTRANCVAAMGALANSYRQIGQGFVPVNAGNQQTPVAFTQGSNPLLTPEVSVSQTIGAVWSPTFVEGLNIALDWWKIRIAETIVQDSPTAILNDCYINGITSRCSPQLFTRDPALGYINFMQYGNRNAGFRKAEGFDLDVSYRMSTDFGNFSFTSSSTYTAKDYFVSTNDPRLPLSGVGFTSQFRIRSNTGVSWDMGDFGVTWGARYYSSMKENCTYFISGSTEPNLECNEITFAPTGNLTGTTSAISRRKRTGSVTFNDVQIRYNAPWDATISIGANNVFDRVGPVMYTQPSSNTSYYGGFDIGRFLYMRYTQRF</sequence>
<dbReference type="InterPro" id="IPR012910">
    <property type="entry name" value="Plug_dom"/>
</dbReference>
<dbReference type="PANTHER" id="PTHR47234:SF2">
    <property type="entry name" value="TONB-DEPENDENT RECEPTOR"/>
    <property type="match status" value="1"/>
</dbReference>
<dbReference type="Gene3D" id="2.40.170.20">
    <property type="entry name" value="TonB-dependent receptor, beta-barrel domain"/>
    <property type="match status" value="2"/>
</dbReference>
<dbReference type="RefSeq" id="WP_133393143.1">
    <property type="nucleotide sequence ID" value="NZ_SMTG01000002.1"/>
</dbReference>
<protein>
    <submittedName>
        <fullName evidence="12">TonB-dependent receptor</fullName>
    </submittedName>
</protein>
<evidence type="ECO:0000256" key="1">
    <source>
        <dbReference type="ARBA" id="ARBA00004571"/>
    </source>
</evidence>
<dbReference type="EMBL" id="SMTG01000002">
    <property type="protein sequence ID" value="TDK33729.1"/>
    <property type="molecule type" value="Genomic_DNA"/>
</dbReference>
<evidence type="ECO:0000256" key="7">
    <source>
        <dbReference type="ARBA" id="ARBA00023237"/>
    </source>
</evidence>
<evidence type="ECO:0000256" key="9">
    <source>
        <dbReference type="RuleBase" id="RU003357"/>
    </source>
</evidence>
<evidence type="ECO:0000256" key="2">
    <source>
        <dbReference type="ARBA" id="ARBA00022448"/>
    </source>
</evidence>
<dbReference type="Proteomes" id="UP000295543">
    <property type="component" value="Unassembled WGS sequence"/>
</dbReference>
<comment type="subcellular location">
    <subcellularLocation>
        <location evidence="1 8">Cell outer membrane</location>
        <topology evidence="1 8">Multi-pass membrane protein</topology>
    </subcellularLocation>
</comment>
<dbReference type="PROSITE" id="PS52016">
    <property type="entry name" value="TONB_DEPENDENT_REC_3"/>
    <property type="match status" value="1"/>
</dbReference>
<keyword evidence="12" id="KW-0675">Receptor</keyword>
<evidence type="ECO:0000256" key="8">
    <source>
        <dbReference type="PROSITE-ProRule" id="PRU01360"/>
    </source>
</evidence>
<gene>
    <name evidence="12" type="ORF">E2F49_07000</name>
</gene>
<keyword evidence="2 8" id="KW-0813">Transport</keyword>
<proteinExistence type="inferred from homology"/>
<keyword evidence="7 8" id="KW-0998">Cell outer membrane</keyword>
<evidence type="ECO:0000256" key="6">
    <source>
        <dbReference type="ARBA" id="ARBA00023136"/>
    </source>
</evidence>
<dbReference type="Pfam" id="PF07715">
    <property type="entry name" value="Plug"/>
    <property type="match status" value="1"/>
</dbReference>
<organism evidence="12 13">
    <name type="scientific">Luteimonas terrae</name>
    <dbReference type="NCBI Taxonomy" id="1530191"/>
    <lineage>
        <taxon>Bacteria</taxon>
        <taxon>Pseudomonadati</taxon>
        <taxon>Pseudomonadota</taxon>
        <taxon>Gammaproteobacteria</taxon>
        <taxon>Lysobacterales</taxon>
        <taxon>Lysobacteraceae</taxon>
        <taxon>Luteimonas</taxon>
    </lineage>
</organism>
<keyword evidence="4 8" id="KW-0812">Transmembrane</keyword>
<dbReference type="Pfam" id="PF00593">
    <property type="entry name" value="TonB_dep_Rec_b-barrel"/>
    <property type="match status" value="1"/>
</dbReference>
<comment type="similarity">
    <text evidence="8 9">Belongs to the TonB-dependent receptor family.</text>
</comment>
<keyword evidence="13" id="KW-1185">Reference proteome</keyword>
<reference evidence="12 13" key="1">
    <citation type="submission" date="2019-03" db="EMBL/GenBank/DDBJ databases">
        <title>Luteimonas zhaokaii sp.nov., isolated from the rectal contents of Plateau pika in Yushu, Qinghai Province, China.</title>
        <authorList>
            <person name="Zhang G."/>
        </authorList>
    </citation>
    <scope>NUCLEOTIDE SEQUENCE [LARGE SCALE GENOMIC DNA]</scope>
    <source>
        <strain evidence="12 13">THG-MD21</strain>
    </source>
</reference>
<evidence type="ECO:0000256" key="3">
    <source>
        <dbReference type="ARBA" id="ARBA00022452"/>
    </source>
</evidence>